<dbReference type="PANTHER" id="PTHR11319">
    <property type="entry name" value="G PROTEIN-COUPLED RECEPTOR-RELATED"/>
    <property type="match status" value="1"/>
</dbReference>
<evidence type="ECO:0000256" key="3">
    <source>
        <dbReference type="SAM" id="SignalP"/>
    </source>
</evidence>
<dbReference type="PANTHER" id="PTHR11319:SF35">
    <property type="entry name" value="OUTER MEMBRANE PROTEIN PMPC-RELATED"/>
    <property type="match status" value="1"/>
</dbReference>
<proteinExistence type="predicted"/>
<dbReference type="Pfam" id="PF13229">
    <property type="entry name" value="Beta_helix"/>
    <property type="match status" value="2"/>
</dbReference>
<dbReference type="SMART" id="SM00710">
    <property type="entry name" value="PbH1"/>
    <property type="match status" value="39"/>
</dbReference>
<organism evidence="5 6">
    <name type="scientific">Tritrichomonas foetus</name>
    <dbReference type="NCBI Taxonomy" id="1144522"/>
    <lineage>
        <taxon>Eukaryota</taxon>
        <taxon>Metamonada</taxon>
        <taxon>Parabasalia</taxon>
        <taxon>Tritrichomonadida</taxon>
        <taxon>Tritrichomonadidae</taxon>
        <taxon>Tritrichomonas</taxon>
    </lineage>
</organism>
<gene>
    <name evidence="5" type="ORF">TRFO_30954</name>
</gene>
<dbReference type="InterPro" id="IPR039448">
    <property type="entry name" value="Beta_helix"/>
</dbReference>
<dbReference type="RefSeq" id="XP_068355174.1">
    <property type="nucleotide sequence ID" value="XM_068507642.1"/>
</dbReference>
<evidence type="ECO:0000313" key="6">
    <source>
        <dbReference type="Proteomes" id="UP000179807"/>
    </source>
</evidence>
<evidence type="ECO:0000256" key="1">
    <source>
        <dbReference type="SAM" id="MobiDB-lite"/>
    </source>
</evidence>
<dbReference type="GeneID" id="94842346"/>
<keyword evidence="2" id="KW-0472">Membrane</keyword>
<keyword evidence="3" id="KW-0732">Signal</keyword>
<dbReference type="InterPro" id="IPR006626">
    <property type="entry name" value="PbH1"/>
</dbReference>
<evidence type="ECO:0000256" key="2">
    <source>
        <dbReference type="SAM" id="Phobius"/>
    </source>
</evidence>
<keyword evidence="2" id="KW-1133">Transmembrane helix</keyword>
<dbReference type="SUPFAM" id="SSF51126">
    <property type="entry name" value="Pectin lyase-like"/>
    <property type="match status" value="9"/>
</dbReference>
<name>A0A1J4JWX6_9EUKA</name>
<feature type="signal peptide" evidence="3">
    <location>
        <begin position="1"/>
        <end position="17"/>
    </location>
</feature>
<dbReference type="Proteomes" id="UP000179807">
    <property type="component" value="Unassembled WGS sequence"/>
</dbReference>
<feature type="chain" id="PRO_5012949864" description="Right handed beta helix domain-containing protein" evidence="3">
    <location>
        <begin position="18"/>
        <end position="2801"/>
    </location>
</feature>
<feature type="transmembrane region" description="Helical" evidence="2">
    <location>
        <begin position="2711"/>
        <end position="2734"/>
    </location>
</feature>
<feature type="compositionally biased region" description="Gly residues" evidence="1">
    <location>
        <begin position="2692"/>
        <end position="2701"/>
    </location>
</feature>
<dbReference type="InterPro" id="IPR011050">
    <property type="entry name" value="Pectin_lyase_fold/virulence"/>
</dbReference>
<feature type="region of interest" description="Disordered" evidence="1">
    <location>
        <begin position="2674"/>
        <end position="2704"/>
    </location>
</feature>
<dbReference type="InterPro" id="IPR012334">
    <property type="entry name" value="Pectin_lyas_fold"/>
</dbReference>
<dbReference type="VEuPathDB" id="TrichDB:TRFO_30954"/>
<accession>A0A1J4JWX6</accession>
<evidence type="ECO:0000259" key="4">
    <source>
        <dbReference type="Pfam" id="PF13229"/>
    </source>
</evidence>
<evidence type="ECO:0000313" key="5">
    <source>
        <dbReference type="EMBL" id="OHT02038.1"/>
    </source>
</evidence>
<comment type="caution">
    <text evidence="5">The sequence shown here is derived from an EMBL/GenBank/DDBJ whole genome shotgun (WGS) entry which is preliminary data.</text>
</comment>
<feature type="domain" description="Right handed beta helix" evidence="4">
    <location>
        <begin position="816"/>
        <end position="965"/>
    </location>
</feature>
<sequence length="2801" mass="305240">MILFFSLLSLCFSITSNENKGNQNTFNINHNQNFQSKKSLATCYEGPFSGYTVGQACYIFTGDSDVTSTNFIFTGNDEHYIEFQGKATITGSSVSTDNQITSSLIRFSSDVEINDFTVKNVVASSNSFGLLNFDSPTVSITDLKFTGTTKVTLFQGSVSQEFEFKDSTIKGLNGNDASDIFGLIHTNLLSTTKSDLVFTFTNINFIENKSPVFLTDSRLTINVLIDSCTFEKNQASTGCCAYMRTVTSTKSNYKITFKDNTFNENQNSARTSIIGGALYITTQETVFEGLNSFSGNEAQFEGDASSEEGAYGSSIYLTQNTLEKYTLIGLIFENDHSSHNGGSIFIYGKDDKSGSNKYPVVIQDCVFTNCYADNNGGAICSGMATTSGIGKGNNDVEIDNCTFTKCRAAFGGALYFEVGSEEGDEETKISNCVFDSNIGGYGSSIYCKSYGFILTESKITNSEKYGSRRDESFLYVYMAFSDRTPYIQDCNFTNNFQTITFISKDPVATSDSSIVSFTNCIFENNDLTLDSIGLLDLSIVSSRTLKITSCTFNKNKGACIKAANSICTAIVSKCIFNGNQGTQGCAIYIDISISSSDKLTIDNCLFTDNIVSVKDTGRASGIVHASTKSVKFTGVNTFIGNSAIYDGSALENPTNDNCAYGGSVFLEHSSTDIFVLSNLIIKDSYSTHYGGGIGLFNEDSKSDIPVYVSIENCTFENCSAGVHGGAFTSGVMNAGIGEKDNDVQFKFCNFYGCNAKEGAGIYVQDGTEDGDEETILYNCLFDACTGSIGTCIYCRSYKFEMHNTIIQNCNVSTHGVSESCIYVKLNEAGMKPFIENCTFTRNEQHVEFYSLLDDDSALDNSIEFKKCKFNLNNALTNGADSILDLQYIYSGEVYFDDCRFEENGGQALKQETDSVCNTYIRNCVFYNNKGGSGCAIYVATTKDDIFVTIENCLFSSNIATSTYGPRGSVFVSTKSIIFKGINTFNSNENIYDTMVPEEIPSGSEASHGGSLSILQEVDSEFILRDLVFMSSKSSHYGGALSVFCPDKERDENGLFFNIENCTFSSCTAGIYGGAISIGLLQHNGKHLFDNDIKISNCLFTKCNATNGGALFFPDGDEIGDEETIIYNCTFDACEGTNGSSIYVRSYKFEMHHSIIKNSIKVGTQHQSCIYGNLNEANVNPVINNCSFFNNDQNIEFHSKNISGSAANSVVFSNCFFHQNNQVTNGADSILELKYIQSDLVKFDSCIFDNNYGCTIRLESGSFCSTSLFNCTFCNNYGQNGCSLYLMSTSSAQTLFVIEDCTFKNNTVVSSWGPRGTIYMSTIDVDFKGINYFIDNKCIYETYDDPGDPGSGIGSYGGSIFIIQGDEKEHTISNLVFQNSYSTQYGGAIGMFAEDTESGPTELFFHFINITFDNCTSGLRGGALTCGTFSRVSSESDNDIKMTNCTFLKCHSLSGGALYFQDGTEEGDEETYLYNCLFDGCTGTNGSSIYCRSYKFEMHDSIIQNSIPYSSSSSSKGTFLYCNLNEANVQPLLRNCTFYNNEQNFEFSCILDDGAINHNSISFEGCNFLQNNKDSNGADTVFDLSKILTETLTFTNCLFESNGGRCLSQDSSNYCNTLIQNCIFSKNHGGDGCGLYFRQNSIEGIHYTIHNSTFIDNICQSSNNPRGVIFAHTASTKFTGINYFINNQVIYEEYEGQPTPGRNEGAYGGSLFLYQDSVEEYTLSNLVFINSYSTHYGGALGILCMDNSSTAIEIPNFINLENCTFINCSSKVQGGAFTTSTVNFGGRTQNDNDVKLSFCTFINCSSSEGGGVYFQDGTEEGDEETYIHHCTFDGCGGTTGTSIHCRSYKFEMYDTIIKNSVHTSSPTHQSCLYIKLNEGNIKPIIQNCTFLNNEQNIDFYSQLDDGTSSTNSISFIKCLFSKNNQVSNGADSILELQYIQSGEVHFEQCTFDQNGGQCLKQESGTTCATFVKDCIFTGNHGASGSAIYVVTSQGTNALMTIENNIFRNNIVASSYGPRGVVHITTVSAIIKGVNQFINNQAIYETYDPESIPSGMEGAYGGSLFIIQEDEEEYTLQNQVFQDSYSSNFAGAFGFFCIDTNVGAYQLFVHIINCTFTNCSSGTHGGALTCGVLDWRGQTSGDNDVSLTNCKFVNCKSPEGGALYFQDGTYEGDEETYIYNCLFDGCSGASGSAIYCRSYKFAMYNSTIQNSPHSSSPSHQSFLYVKLNEAMVKPVIDNCSFINNEQNIEFYSHLDVGTSTSNSISFLSCLFSKNNQQSNGADSILELQYIQSNTVLFDSCIFDQNGGQCLRQESGTFCNTNLKNCTFSNNHGGGGCAIYVIAFGSRKSSLLADTTAIMTIEECTFSDNTVSSSWGPRGAVYITTVAAVFKGVNYFINNKAIYDTYDTETVPGPSQGSNGGSLFIIQETEIEYTISNIVFTNSYSSNYGGAIGIYCLDDEASMAKLFIHIKNCTFNNCSSTFGGSISCLIEGSVDVVDSIFINGSAQNGGEIYCSDDTTNTPSSLTVRYSRFTLSNAISSGGAIYCNSGSVIIQANNFSQTGAKARGSCAYIEVEGEARIGYNNIHLEKESNITSIHFKSTNPSSKLVIAGGCYSSTRTDGDSSADFITYESTGSLEFIGKPCFQRSKEESINLIGSNIELSDEYFNCNECTDLIPPDPTPTAIVTVTSDSSESGGDGGDGSQSGGSKKLSGGAISGIVIACLVLVAAIIILIIFFLRRKTTDNEDARSEAISQEADDDTFSFTNQSGAPYTDNKPIWGGGTSDIGEASQVDDPFMKDFEEQEL</sequence>
<protein>
    <recommendedName>
        <fullName evidence="4">Right handed beta helix domain-containing protein</fullName>
    </recommendedName>
</protein>
<reference evidence="5" key="1">
    <citation type="submission" date="2016-10" db="EMBL/GenBank/DDBJ databases">
        <authorList>
            <person name="Benchimol M."/>
            <person name="Almeida L.G."/>
            <person name="Vasconcelos A.T."/>
            <person name="Perreira-Neves A."/>
            <person name="Rosa I.A."/>
            <person name="Tasca T."/>
            <person name="Bogo M.R."/>
            <person name="de Souza W."/>
        </authorList>
    </citation>
    <scope>NUCLEOTIDE SEQUENCE [LARGE SCALE GENOMIC DNA]</scope>
    <source>
        <strain evidence="5">K</strain>
    </source>
</reference>
<feature type="compositionally biased region" description="Basic and acidic residues" evidence="1">
    <location>
        <begin position="2791"/>
        <end position="2801"/>
    </location>
</feature>
<feature type="region of interest" description="Disordered" evidence="1">
    <location>
        <begin position="2745"/>
        <end position="2801"/>
    </location>
</feature>
<dbReference type="Gene3D" id="2.160.20.10">
    <property type="entry name" value="Single-stranded right-handed beta-helix, Pectin lyase-like"/>
    <property type="match status" value="1"/>
</dbReference>
<keyword evidence="2" id="KW-0812">Transmembrane</keyword>
<keyword evidence="6" id="KW-1185">Reference proteome</keyword>
<dbReference type="EMBL" id="MLAK01000884">
    <property type="protein sequence ID" value="OHT02038.1"/>
    <property type="molecule type" value="Genomic_DNA"/>
</dbReference>
<feature type="domain" description="Right handed beta helix" evidence="4">
    <location>
        <begin position="391"/>
        <end position="569"/>
    </location>
</feature>